<dbReference type="Proteomes" id="UP000037696">
    <property type="component" value="Unassembled WGS sequence"/>
</dbReference>
<feature type="region of interest" description="Disordered" evidence="1">
    <location>
        <begin position="1"/>
        <end position="26"/>
    </location>
</feature>
<accession>A0A0M8P8F8</accession>
<organism evidence="2 3">
    <name type="scientific">Penicillium nordicum</name>
    <dbReference type="NCBI Taxonomy" id="229535"/>
    <lineage>
        <taxon>Eukaryota</taxon>
        <taxon>Fungi</taxon>
        <taxon>Dikarya</taxon>
        <taxon>Ascomycota</taxon>
        <taxon>Pezizomycotina</taxon>
        <taxon>Eurotiomycetes</taxon>
        <taxon>Eurotiomycetidae</taxon>
        <taxon>Eurotiales</taxon>
        <taxon>Aspergillaceae</taxon>
        <taxon>Penicillium</taxon>
    </lineage>
</organism>
<name>A0A0M8P8F8_9EURO</name>
<comment type="caution">
    <text evidence="2">The sequence shown here is derived from an EMBL/GenBank/DDBJ whole genome shotgun (WGS) entry which is preliminary data.</text>
</comment>
<proteinExistence type="predicted"/>
<evidence type="ECO:0000256" key="1">
    <source>
        <dbReference type="SAM" id="MobiDB-lite"/>
    </source>
</evidence>
<reference evidence="2 3" key="1">
    <citation type="submission" date="2015-08" db="EMBL/GenBank/DDBJ databases">
        <title>Genome sequencing of Penicillium nordicum.</title>
        <authorList>
            <person name="Nguyen H.D."/>
            <person name="Seifert K.A."/>
        </authorList>
    </citation>
    <scope>NUCLEOTIDE SEQUENCE [LARGE SCALE GENOMIC DNA]</scope>
    <source>
        <strain evidence="2 3">DAOMC 185683</strain>
    </source>
</reference>
<sequence>MNIGASRDPSKTLLPPVEGLGQRDEPEHWTFLPFDRIENTDQMAKAPQRAGHKQSVLDGFFPQVKPL</sequence>
<dbReference type="AlphaFoldDB" id="A0A0M8P8F8"/>
<protein>
    <submittedName>
        <fullName evidence="2">Uncharacterized protein</fullName>
    </submittedName>
</protein>
<dbReference type="EMBL" id="LHQQ01000018">
    <property type="protein sequence ID" value="KOS47288.1"/>
    <property type="molecule type" value="Genomic_DNA"/>
</dbReference>
<keyword evidence="3" id="KW-1185">Reference proteome</keyword>
<gene>
    <name evidence="2" type="ORF">ACN38_g1721</name>
</gene>
<evidence type="ECO:0000313" key="3">
    <source>
        <dbReference type="Proteomes" id="UP000037696"/>
    </source>
</evidence>
<evidence type="ECO:0000313" key="2">
    <source>
        <dbReference type="EMBL" id="KOS47288.1"/>
    </source>
</evidence>